<dbReference type="RefSeq" id="WP_112658221.1">
    <property type="nucleotide sequence ID" value="NZ_CP043451.1"/>
</dbReference>
<protein>
    <submittedName>
        <fullName evidence="1">Uncharacterized protein</fullName>
    </submittedName>
</protein>
<evidence type="ECO:0000313" key="4">
    <source>
        <dbReference type="Proteomes" id="UP000663940"/>
    </source>
</evidence>
<gene>
    <name evidence="1" type="ORF">DIU31_027320</name>
    <name evidence="2" type="ORF">J3L21_00085</name>
</gene>
<sequence length="142" mass="16328">MIKIFNLFKKSKAETRVDIDFCSSSYRRYQNKQIVIGPQSDSSGCHTKNTVIRVKTNMPTNPGYSVFIEKSDEHTTGDTSVMPIPMSIVHANKYITVLKGFGVHPNGSRYLDYGLTVRWTDQRIEKIIFHLHDRDVNIEFSK</sequence>
<organism evidence="1 3">
    <name type="scientific">Mucilaginibacter rubeus</name>
    <dbReference type="NCBI Taxonomy" id="2027860"/>
    <lineage>
        <taxon>Bacteria</taxon>
        <taxon>Pseudomonadati</taxon>
        <taxon>Bacteroidota</taxon>
        <taxon>Sphingobacteriia</taxon>
        <taxon>Sphingobacteriales</taxon>
        <taxon>Sphingobacteriaceae</taxon>
        <taxon>Mucilaginibacter</taxon>
    </lineage>
</organism>
<dbReference type="Proteomes" id="UP000663940">
    <property type="component" value="Chromosome"/>
</dbReference>
<reference evidence="2 4" key="2">
    <citation type="submission" date="2021-03" db="EMBL/GenBank/DDBJ databases">
        <title>Mucilaginibacter strains isolated from gold and copper mining confer multi heavy-metal resistance.</title>
        <authorList>
            <person name="Li Y."/>
        </authorList>
    </citation>
    <scope>NUCLEOTIDE SEQUENCE [LARGE SCALE GENOMIC DNA]</scope>
    <source>
        <strain evidence="2 4">P2-4</strain>
    </source>
</reference>
<reference evidence="1 3" key="1">
    <citation type="submission" date="2019-08" db="EMBL/GenBank/DDBJ databases">
        <title>Comparative genome analysis confer to the adaptation heavy metal polluted environment.</title>
        <authorList>
            <person name="Li Y."/>
        </authorList>
    </citation>
    <scope>NUCLEOTIDE SEQUENCE [LARGE SCALE GENOMIC DNA]</scope>
    <source>
        <strain evidence="1 3">P2</strain>
    </source>
</reference>
<keyword evidence="4" id="KW-1185">Reference proteome</keyword>
<proteinExistence type="predicted"/>
<evidence type="ECO:0000313" key="1">
    <source>
        <dbReference type="EMBL" id="QEM07037.1"/>
    </source>
</evidence>
<dbReference type="EMBL" id="CP043451">
    <property type="protein sequence ID" value="QEM07037.1"/>
    <property type="molecule type" value="Genomic_DNA"/>
</dbReference>
<dbReference type="EMBL" id="CP071880">
    <property type="protein sequence ID" value="QTE50421.1"/>
    <property type="molecule type" value="Genomic_DNA"/>
</dbReference>
<name>A0AAE6JM21_9SPHI</name>
<dbReference type="Proteomes" id="UP000250557">
    <property type="component" value="Chromosome"/>
</dbReference>
<evidence type="ECO:0000313" key="2">
    <source>
        <dbReference type="EMBL" id="QTE50421.1"/>
    </source>
</evidence>
<evidence type="ECO:0000313" key="3">
    <source>
        <dbReference type="Proteomes" id="UP000250557"/>
    </source>
</evidence>
<accession>A0AAE6JM21</accession>
<dbReference type="AlphaFoldDB" id="A0AAE6JM21"/>